<protein>
    <submittedName>
        <fullName evidence="3">CLUMA_CG014322, isoform A</fullName>
    </submittedName>
</protein>
<accession>A0A1J1ILK5</accession>
<dbReference type="InterPro" id="IPR040233">
    <property type="entry name" value="CCD97-like_C"/>
</dbReference>
<feature type="region of interest" description="Disordered" evidence="1">
    <location>
        <begin position="66"/>
        <end position="85"/>
    </location>
</feature>
<sequence>MKAKKRPAHLITAGERDLLREEFLGIMYSNFLSGKDSEFFDYDTVDKNEEYDDTLEVEQDFEDKYFEGDDSNDSSIADENQEINEESEDELDIYMKHLENNLKREENEKFHEEFDE</sequence>
<feature type="domain" description="CCD97-like C-terminal" evidence="2">
    <location>
        <begin position="3"/>
        <end position="69"/>
    </location>
</feature>
<organism evidence="3 4">
    <name type="scientific">Clunio marinus</name>
    <dbReference type="NCBI Taxonomy" id="568069"/>
    <lineage>
        <taxon>Eukaryota</taxon>
        <taxon>Metazoa</taxon>
        <taxon>Ecdysozoa</taxon>
        <taxon>Arthropoda</taxon>
        <taxon>Hexapoda</taxon>
        <taxon>Insecta</taxon>
        <taxon>Pterygota</taxon>
        <taxon>Neoptera</taxon>
        <taxon>Endopterygota</taxon>
        <taxon>Diptera</taxon>
        <taxon>Nematocera</taxon>
        <taxon>Chironomoidea</taxon>
        <taxon>Chironomidae</taxon>
        <taxon>Clunio</taxon>
    </lineage>
</organism>
<keyword evidence="4" id="KW-1185">Reference proteome</keyword>
<dbReference type="AlphaFoldDB" id="A0A1J1ILK5"/>
<dbReference type="EMBL" id="CVRI01000055">
    <property type="protein sequence ID" value="CRL01107.1"/>
    <property type="molecule type" value="Genomic_DNA"/>
</dbReference>
<evidence type="ECO:0000259" key="2">
    <source>
        <dbReference type="Pfam" id="PF09747"/>
    </source>
</evidence>
<reference evidence="3 4" key="1">
    <citation type="submission" date="2015-04" db="EMBL/GenBank/DDBJ databases">
        <authorList>
            <person name="Syromyatnikov M.Y."/>
            <person name="Popov V.N."/>
        </authorList>
    </citation>
    <scope>NUCLEOTIDE SEQUENCE [LARGE SCALE GENOMIC DNA]</scope>
</reference>
<gene>
    <name evidence="3" type="ORF">CLUMA_CG014322</name>
</gene>
<dbReference type="InterPro" id="IPR018613">
    <property type="entry name" value="Ccdc97-like"/>
</dbReference>
<dbReference type="PANTHER" id="PTHR31840">
    <property type="entry name" value="COILED-COIL DOMAIN-CONTAINING PROTEIN 97"/>
    <property type="match status" value="1"/>
</dbReference>
<dbReference type="Pfam" id="PF09747">
    <property type="entry name" value="CCD97-like_C"/>
    <property type="match status" value="1"/>
</dbReference>
<dbReference type="Proteomes" id="UP000183832">
    <property type="component" value="Unassembled WGS sequence"/>
</dbReference>
<proteinExistence type="predicted"/>
<dbReference type="OrthoDB" id="1742084at2759"/>
<evidence type="ECO:0000313" key="3">
    <source>
        <dbReference type="EMBL" id="CRL01107.1"/>
    </source>
</evidence>
<dbReference type="PANTHER" id="PTHR31840:SF1">
    <property type="entry name" value="COILED-COIL DOMAIN-CONTAINING PROTEIN 97"/>
    <property type="match status" value="1"/>
</dbReference>
<name>A0A1J1ILK5_9DIPT</name>
<evidence type="ECO:0000256" key="1">
    <source>
        <dbReference type="SAM" id="MobiDB-lite"/>
    </source>
</evidence>
<dbReference type="STRING" id="568069.A0A1J1ILK5"/>
<evidence type="ECO:0000313" key="4">
    <source>
        <dbReference type="Proteomes" id="UP000183832"/>
    </source>
</evidence>